<organism evidence="5 6">
    <name type="scientific">Planococcus shenhongbingii</name>
    <dbReference type="NCBI Taxonomy" id="3058398"/>
    <lineage>
        <taxon>Bacteria</taxon>
        <taxon>Bacillati</taxon>
        <taxon>Bacillota</taxon>
        <taxon>Bacilli</taxon>
        <taxon>Bacillales</taxon>
        <taxon>Caryophanaceae</taxon>
        <taxon>Planococcus</taxon>
    </lineage>
</organism>
<dbReference type="Gene3D" id="3.40.50.2300">
    <property type="match status" value="2"/>
</dbReference>
<sequence length="337" mass="36772">MVSTIAIAKYAGVSQTTVSRVLNKPDQVKKETYDKVMAAIAEYGYSAEAKEKMNKPKAVNTIRVLAAANDSVLFNGAMPPIVDDAAKQGLFVNIHLDAPVSKEALFDELVSEGTAGVIISAMVVEDRLVEKMNRSFIPYVLLNTDHPNSSYSVCMNNAEAAYSAVSHLIETGHQEIAWVGGPLTSQTNKDGLLGAIHALQANKRKIRKKRLVITDTDKASLYEAFEKLQNLKKKPTAIVASTDKIAIQLMEFFQTAGRKVPEDISIIGLGNSEFGVHPAIGMTSVGVTDTNEELGQEAVSILLNAINRKNSEPQHVKKEVSLFERNTTLPLFVEQQF</sequence>
<dbReference type="PANTHER" id="PTHR30146:SF109">
    <property type="entry name" value="HTH-TYPE TRANSCRIPTIONAL REGULATOR GALS"/>
    <property type="match status" value="1"/>
</dbReference>
<dbReference type="PANTHER" id="PTHR30146">
    <property type="entry name" value="LACI-RELATED TRANSCRIPTIONAL REPRESSOR"/>
    <property type="match status" value="1"/>
</dbReference>
<dbReference type="EMBL" id="JAUJWU010000005">
    <property type="protein sequence ID" value="MDN7247068.1"/>
    <property type="molecule type" value="Genomic_DNA"/>
</dbReference>
<dbReference type="InterPro" id="IPR046335">
    <property type="entry name" value="LacI/GalR-like_sensor"/>
</dbReference>
<proteinExistence type="predicted"/>
<keyword evidence="3" id="KW-0804">Transcription</keyword>
<dbReference type="Proteomes" id="UP001172142">
    <property type="component" value="Unassembled WGS sequence"/>
</dbReference>
<keyword evidence="1" id="KW-0805">Transcription regulation</keyword>
<evidence type="ECO:0000256" key="3">
    <source>
        <dbReference type="ARBA" id="ARBA00023163"/>
    </source>
</evidence>
<dbReference type="Gene3D" id="1.10.260.40">
    <property type="entry name" value="lambda repressor-like DNA-binding domains"/>
    <property type="match status" value="1"/>
</dbReference>
<evidence type="ECO:0000259" key="4">
    <source>
        <dbReference type="PROSITE" id="PS50932"/>
    </source>
</evidence>
<evidence type="ECO:0000313" key="6">
    <source>
        <dbReference type="Proteomes" id="UP001172142"/>
    </source>
</evidence>
<evidence type="ECO:0000256" key="2">
    <source>
        <dbReference type="ARBA" id="ARBA00023125"/>
    </source>
</evidence>
<dbReference type="SMART" id="SM00354">
    <property type="entry name" value="HTH_LACI"/>
    <property type="match status" value="1"/>
</dbReference>
<dbReference type="SUPFAM" id="SSF47413">
    <property type="entry name" value="lambda repressor-like DNA-binding domains"/>
    <property type="match status" value="1"/>
</dbReference>
<dbReference type="CDD" id="cd06267">
    <property type="entry name" value="PBP1_LacI_sugar_binding-like"/>
    <property type="match status" value="1"/>
</dbReference>
<keyword evidence="6" id="KW-1185">Reference proteome</keyword>
<gene>
    <name evidence="5" type="ORF">QWY13_16430</name>
</gene>
<comment type="caution">
    <text evidence="5">The sequence shown here is derived from an EMBL/GenBank/DDBJ whole genome shotgun (WGS) entry which is preliminary data.</text>
</comment>
<protein>
    <submittedName>
        <fullName evidence="5">LacI family DNA-binding transcriptional regulator</fullName>
    </submittedName>
</protein>
<dbReference type="Pfam" id="PF00356">
    <property type="entry name" value="LacI"/>
    <property type="match status" value="1"/>
</dbReference>
<accession>A0ABT8NGQ0</accession>
<reference evidence="5 6" key="1">
    <citation type="submission" date="2023-07" db="EMBL/GenBank/DDBJ databases">
        <title>Novel species in genus Planococcus.</title>
        <authorList>
            <person name="Ning S."/>
        </authorList>
    </citation>
    <scope>NUCLEOTIDE SEQUENCE [LARGE SCALE GENOMIC DNA]</scope>
    <source>
        <strain evidence="5 6">N017</strain>
    </source>
</reference>
<dbReference type="RefSeq" id="WP_301857377.1">
    <property type="nucleotide sequence ID" value="NZ_JAUJWU010000005.1"/>
</dbReference>
<dbReference type="InterPro" id="IPR028082">
    <property type="entry name" value="Peripla_BP_I"/>
</dbReference>
<keyword evidence="2 5" id="KW-0238">DNA-binding</keyword>
<dbReference type="PROSITE" id="PS50932">
    <property type="entry name" value="HTH_LACI_2"/>
    <property type="match status" value="1"/>
</dbReference>
<evidence type="ECO:0000256" key="1">
    <source>
        <dbReference type="ARBA" id="ARBA00023015"/>
    </source>
</evidence>
<name>A0ABT8NGQ0_9BACL</name>
<evidence type="ECO:0000313" key="5">
    <source>
        <dbReference type="EMBL" id="MDN7247068.1"/>
    </source>
</evidence>
<dbReference type="Pfam" id="PF13377">
    <property type="entry name" value="Peripla_BP_3"/>
    <property type="match status" value="1"/>
</dbReference>
<feature type="domain" description="HTH lacI-type" evidence="4">
    <location>
        <begin position="7"/>
        <end position="45"/>
    </location>
</feature>
<dbReference type="CDD" id="cd01392">
    <property type="entry name" value="HTH_LacI"/>
    <property type="match status" value="1"/>
</dbReference>
<dbReference type="InterPro" id="IPR010982">
    <property type="entry name" value="Lambda_DNA-bd_dom_sf"/>
</dbReference>
<dbReference type="GO" id="GO:0003677">
    <property type="term" value="F:DNA binding"/>
    <property type="evidence" value="ECO:0007669"/>
    <property type="project" value="UniProtKB-KW"/>
</dbReference>
<dbReference type="InterPro" id="IPR000843">
    <property type="entry name" value="HTH_LacI"/>
</dbReference>
<dbReference type="SUPFAM" id="SSF53822">
    <property type="entry name" value="Periplasmic binding protein-like I"/>
    <property type="match status" value="1"/>
</dbReference>